<dbReference type="Proteomes" id="UP001303115">
    <property type="component" value="Unassembled WGS sequence"/>
</dbReference>
<dbReference type="Gene3D" id="1.10.510.10">
    <property type="entry name" value="Transferase(Phosphotransferase) domain 1"/>
    <property type="match status" value="1"/>
</dbReference>
<organism evidence="6 7">
    <name type="scientific">Parachaetomium inaequale</name>
    <dbReference type="NCBI Taxonomy" id="2588326"/>
    <lineage>
        <taxon>Eukaryota</taxon>
        <taxon>Fungi</taxon>
        <taxon>Dikarya</taxon>
        <taxon>Ascomycota</taxon>
        <taxon>Pezizomycotina</taxon>
        <taxon>Sordariomycetes</taxon>
        <taxon>Sordariomycetidae</taxon>
        <taxon>Sordariales</taxon>
        <taxon>Chaetomiaceae</taxon>
        <taxon>Parachaetomium</taxon>
    </lineage>
</organism>
<dbReference type="GO" id="GO:0004674">
    <property type="term" value="F:protein serine/threonine kinase activity"/>
    <property type="evidence" value="ECO:0007669"/>
    <property type="project" value="UniProtKB-EC"/>
</dbReference>
<evidence type="ECO:0000256" key="1">
    <source>
        <dbReference type="ARBA" id="ARBA00012513"/>
    </source>
</evidence>
<dbReference type="AlphaFoldDB" id="A0AAN6SPT2"/>
<sequence length="530" mass="59690">MDPLNPDLGRFFFSSHAVCRDTHVVHLYDPDTRRNVHVTLPNPGGFDPPPDDPLFLAPDKDAADALTEHNHHVPPETVGIEVDETGRLVSFDTDPKQDTTEGTDHLLLEQYQLPPPIANKTVLRSELTEIRRFTTGVDVVAYPPSLSPSRRNKNRYVFKYATSLPGHPDMVLLDQIVLDEVTKSRVVGFTIKYIPSETLDKHRPLFKLRWLKQLMQTVDDLNLKYGIIHQDIAHRNLIIDPNRDSIVLIDFNLACRGVLVSLYEFITRDPALQEYALNMVDDKNFMDPAKWVKHPDVELDDEVAEFYFELMAWVRRRRAGKQLKHYTEAPEHVDWPDVLEIRKGREFPFTLGGRRTLGLPYLHWKRPSSSNIDPTRRLLATGRYADEEAAAQKAAAEVIAAAKAAGPPILPWRAAEPGELAPIIPWSPGQVFVPVVPPKAVDAKVGPSVVRPRQEREEWGAEVSRGVQRPQRKRKEEGGVEVGGRVLRPRPTEKRKEARGDAGPVIAADKPVKKQRASKRSGAALLSAMA</sequence>
<evidence type="ECO:0000313" key="6">
    <source>
        <dbReference type="EMBL" id="KAK4038569.1"/>
    </source>
</evidence>
<evidence type="ECO:0000256" key="2">
    <source>
        <dbReference type="ARBA" id="ARBA00047899"/>
    </source>
</evidence>
<gene>
    <name evidence="6" type="ORF">C8A01DRAFT_47835</name>
</gene>
<accession>A0AAN6SPT2</accession>
<feature type="domain" description="Aminoglycoside phosphotransferase" evidence="5">
    <location>
        <begin position="194"/>
        <end position="258"/>
    </location>
</feature>
<dbReference type="PROSITE" id="PS00109">
    <property type="entry name" value="PROTEIN_KINASE_TYR"/>
    <property type="match status" value="1"/>
</dbReference>
<keyword evidence="7" id="KW-1185">Reference proteome</keyword>
<evidence type="ECO:0000259" key="5">
    <source>
        <dbReference type="Pfam" id="PF01636"/>
    </source>
</evidence>
<name>A0AAN6SPT2_9PEZI</name>
<dbReference type="SUPFAM" id="SSF56112">
    <property type="entry name" value="Protein kinase-like (PK-like)"/>
    <property type="match status" value="1"/>
</dbReference>
<feature type="region of interest" description="Disordered" evidence="4">
    <location>
        <begin position="452"/>
        <end position="530"/>
    </location>
</feature>
<comment type="catalytic activity">
    <reaction evidence="2">
        <text>L-threonyl-[protein] + ATP = O-phospho-L-threonyl-[protein] + ADP + H(+)</text>
        <dbReference type="Rhea" id="RHEA:46608"/>
        <dbReference type="Rhea" id="RHEA-COMP:11060"/>
        <dbReference type="Rhea" id="RHEA-COMP:11605"/>
        <dbReference type="ChEBI" id="CHEBI:15378"/>
        <dbReference type="ChEBI" id="CHEBI:30013"/>
        <dbReference type="ChEBI" id="CHEBI:30616"/>
        <dbReference type="ChEBI" id="CHEBI:61977"/>
        <dbReference type="ChEBI" id="CHEBI:456216"/>
        <dbReference type="EC" id="2.7.11.1"/>
    </reaction>
</comment>
<evidence type="ECO:0000256" key="3">
    <source>
        <dbReference type="ARBA" id="ARBA00048679"/>
    </source>
</evidence>
<dbReference type="InterPro" id="IPR011009">
    <property type="entry name" value="Kinase-like_dom_sf"/>
</dbReference>
<comment type="catalytic activity">
    <reaction evidence="3">
        <text>L-seryl-[protein] + ATP = O-phospho-L-seryl-[protein] + ADP + H(+)</text>
        <dbReference type="Rhea" id="RHEA:17989"/>
        <dbReference type="Rhea" id="RHEA-COMP:9863"/>
        <dbReference type="Rhea" id="RHEA-COMP:11604"/>
        <dbReference type="ChEBI" id="CHEBI:15378"/>
        <dbReference type="ChEBI" id="CHEBI:29999"/>
        <dbReference type="ChEBI" id="CHEBI:30616"/>
        <dbReference type="ChEBI" id="CHEBI:83421"/>
        <dbReference type="ChEBI" id="CHEBI:456216"/>
        <dbReference type="EC" id="2.7.11.1"/>
    </reaction>
</comment>
<dbReference type="InterPro" id="IPR002575">
    <property type="entry name" value="Aminoglycoside_PTrfase"/>
</dbReference>
<dbReference type="EC" id="2.7.11.1" evidence="1"/>
<feature type="compositionally biased region" description="Basic and acidic residues" evidence="4">
    <location>
        <begin position="490"/>
        <end position="500"/>
    </location>
</feature>
<dbReference type="EMBL" id="MU854425">
    <property type="protein sequence ID" value="KAK4038569.1"/>
    <property type="molecule type" value="Genomic_DNA"/>
</dbReference>
<reference evidence="7" key="1">
    <citation type="journal article" date="2023" name="Mol. Phylogenet. Evol.">
        <title>Genome-scale phylogeny and comparative genomics of the fungal order Sordariales.</title>
        <authorList>
            <person name="Hensen N."/>
            <person name="Bonometti L."/>
            <person name="Westerberg I."/>
            <person name="Brannstrom I.O."/>
            <person name="Guillou S."/>
            <person name="Cros-Aarteil S."/>
            <person name="Calhoun S."/>
            <person name="Haridas S."/>
            <person name="Kuo A."/>
            <person name="Mondo S."/>
            <person name="Pangilinan J."/>
            <person name="Riley R."/>
            <person name="LaButti K."/>
            <person name="Andreopoulos B."/>
            <person name="Lipzen A."/>
            <person name="Chen C."/>
            <person name="Yan M."/>
            <person name="Daum C."/>
            <person name="Ng V."/>
            <person name="Clum A."/>
            <person name="Steindorff A."/>
            <person name="Ohm R.A."/>
            <person name="Martin F."/>
            <person name="Silar P."/>
            <person name="Natvig D.O."/>
            <person name="Lalanne C."/>
            <person name="Gautier V."/>
            <person name="Ament-Velasquez S.L."/>
            <person name="Kruys A."/>
            <person name="Hutchinson M.I."/>
            <person name="Powell A.J."/>
            <person name="Barry K."/>
            <person name="Miller A.N."/>
            <person name="Grigoriev I.V."/>
            <person name="Debuchy R."/>
            <person name="Gladieux P."/>
            <person name="Hiltunen Thoren M."/>
            <person name="Johannesson H."/>
        </authorList>
    </citation>
    <scope>NUCLEOTIDE SEQUENCE [LARGE SCALE GENOMIC DNA]</scope>
    <source>
        <strain evidence="7">CBS 284.82</strain>
    </source>
</reference>
<comment type="caution">
    <text evidence="6">The sequence shown here is derived from an EMBL/GenBank/DDBJ whole genome shotgun (WGS) entry which is preliminary data.</text>
</comment>
<protein>
    <recommendedName>
        <fullName evidence="1">non-specific serine/threonine protein kinase</fullName>
        <ecNumber evidence="1">2.7.11.1</ecNumber>
    </recommendedName>
</protein>
<proteinExistence type="predicted"/>
<evidence type="ECO:0000313" key="7">
    <source>
        <dbReference type="Proteomes" id="UP001303115"/>
    </source>
</evidence>
<evidence type="ECO:0000256" key="4">
    <source>
        <dbReference type="SAM" id="MobiDB-lite"/>
    </source>
</evidence>
<dbReference type="Pfam" id="PF01636">
    <property type="entry name" value="APH"/>
    <property type="match status" value="1"/>
</dbReference>
<dbReference type="InterPro" id="IPR008266">
    <property type="entry name" value="Tyr_kinase_AS"/>
</dbReference>